<sequence length="277" mass="33487">MLNRKLSAHLARSIRTERDLLFFLRKFRNKGLLESSDEEEEIIAEEFEISPKKTINERLLQLVKTDENKIKKTIEKTKIELHKSKVRNYDFKSILSEERKINWLWCYIIKNINKEIGYILYKETDTGVVTDIEITKPLKIEGIYLQEKRQSTTEEKRKQIENCLIHSNFLEHEEKLLSNHLKNEWRKNARRTEMIKWLDGCHSNQLMWAYDYIKKRYEIRYTWTPSSNEDMKSVIVAVYDLIPENTKKKFFENFRHAWNVKKSKERKKKNVVLLENA</sequence>
<feature type="non-terminal residue" evidence="1">
    <location>
        <position position="277"/>
    </location>
</feature>
<dbReference type="RefSeq" id="WP_077773273.1">
    <property type="nucleotide sequence ID" value="NZ_MUFC01000025.1"/>
</dbReference>
<keyword evidence="2" id="KW-1185">Reference proteome</keyword>
<dbReference type="EMBL" id="MUFC01000025">
    <property type="protein sequence ID" value="OOE84614.1"/>
    <property type="molecule type" value="Genomic_DNA"/>
</dbReference>
<reference evidence="2" key="1">
    <citation type="submission" date="2017-01" db="EMBL/GenBank/DDBJ databases">
        <title>Draft genome of the species Salinivibrio sharmensis.</title>
        <authorList>
            <person name="Lopez-Hermoso C."/>
            <person name="De La Haba R."/>
            <person name="Sanchez-Porro C."/>
            <person name="Ventosa A."/>
        </authorList>
    </citation>
    <scope>NUCLEOTIDE SEQUENCE [LARGE SCALE GENOMIC DNA]</scope>
    <source>
        <strain evidence="2">CBH463</strain>
    </source>
</reference>
<name>A0ABX3K8F6_9GAMM</name>
<dbReference type="Proteomes" id="UP000188627">
    <property type="component" value="Unassembled WGS sequence"/>
</dbReference>
<protein>
    <submittedName>
        <fullName evidence="1">Uncharacterized protein</fullName>
    </submittedName>
</protein>
<evidence type="ECO:0000313" key="1">
    <source>
        <dbReference type="EMBL" id="OOE84614.1"/>
    </source>
</evidence>
<accession>A0ABX3K8F6</accession>
<comment type="caution">
    <text evidence="1">The sequence shown here is derived from an EMBL/GenBank/DDBJ whole genome shotgun (WGS) entry which is preliminary data.</text>
</comment>
<gene>
    <name evidence="1" type="ORF">BZG74_14750</name>
</gene>
<organism evidence="1 2">
    <name type="scientific">Salinivibrio sharmensis</name>
    <dbReference type="NCBI Taxonomy" id="390883"/>
    <lineage>
        <taxon>Bacteria</taxon>
        <taxon>Pseudomonadati</taxon>
        <taxon>Pseudomonadota</taxon>
        <taxon>Gammaproteobacteria</taxon>
        <taxon>Vibrionales</taxon>
        <taxon>Vibrionaceae</taxon>
        <taxon>Salinivibrio</taxon>
    </lineage>
</organism>
<proteinExistence type="predicted"/>
<evidence type="ECO:0000313" key="2">
    <source>
        <dbReference type="Proteomes" id="UP000188627"/>
    </source>
</evidence>